<evidence type="ECO:0000313" key="3">
    <source>
        <dbReference type="Proteomes" id="UP000037136"/>
    </source>
</evidence>
<accession>A0A2A9PDP6</accession>
<sequence>MAEPLKGSPILELIQHQNTGPFPSLNSNNQCQVLCHAILKLARRPINTSLAVYSLHISADRVMPLDKLEGIPPASGKKGSSQFTSKR</sequence>
<reference evidence="2 3" key="2">
    <citation type="journal article" date="2017" name="Sci. Rep.">
        <title>Ant-infecting Ophiocordyceps genomes reveal a high diversity of potential behavioral manipulation genes and a possible major role for enterotoxins.</title>
        <authorList>
            <person name="de Bekker C."/>
            <person name="Ohm R.A."/>
            <person name="Evans H.C."/>
            <person name="Brachmann A."/>
            <person name="Hughes D.P."/>
        </authorList>
    </citation>
    <scope>NUCLEOTIDE SEQUENCE [LARGE SCALE GENOMIC DNA]</scope>
    <source>
        <strain evidence="2 3">SC16a</strain>
    </source>
</reference>
<dbReference type="Proteomes" id="UP000037136">
    <property type="component" value="Unassembled WGS sequence"/>
</dbReference>
<feature type="region of interest" description="Disordered" evidence="1">
    <location>
        <begin position="68"/>
        <end position="87"/>
    </location>
</feature>
<name>A0A2A9PDP6_OPHUN</name>
<feature type="compositionally biased region" description="Polar residues" evidence="1">
    <location>
        <begin position="78"/>
        <end position="87"/>
    </location>
</feature>
<gene>
    <name evidence="2" type="ORF">XA68_12222</name>
</gene>
<dbReference type="EMBL" id="LAZP02000192">
    <property type="protein sequence ID" value="PFH59519.1"/>
    <property type="molecule type" value="Genomic_DNA"/>
</dbReference>
<protein>
    <submittedName>
        <fullName evidence="2">Uncharacterized protein</fullName>
    </submittedName>
</protein>
<evidence type="ECO:0000313" key="2">
    <source>
        <dbReference type="EMBL" id="PFH59519.1"/>
    </source>
</evidence>
<keyword evidence="3" id="KW-1185">Reference proteome</keyword>
<proteinExistence type="predicted"/>
<dbReference type="AlphaFoldDB" id="A0A2A9PDP6"/>
<reference evidence="2 3" key="1">
    <citation type="journal article" date="2015" name="BMC Genomics">
        <title>Gene expression during zombie ant biting behavior reflects the complexity underlying fungal parasitic behavioral manipulation.</title>
        <authorList>
            <person name="de Bekker C."/>
            <person name="Ohm R.A."/>
            <person name="Loreto R.G."/>
            <person name="Sebastian A."/>
            <person name="Albert I."/>
            <person name="Merrow M."/>
            <person name="Brachmann A."/>
            <person name="Hughes D.P."/>
        </authorList>
    </citation>
    <scope>NUCLEOTIDE SEQUENCE [LARGE SCALE GENOMIC DNA]</scope>
    <source>
        <strain evidence="2 3">SC16a</strain>
    </source>
</reference>
<evidence type="ECO:0000256" key="1">
    <source>
        <dbReference type="SAM" id="MobiDB-lite"/>
    </source>
</evidence>
<comment type="caution">
    <text evidence="2">The sequence shown here is derived from an EMBL/GenBank/DDBJ whole genome shotgun (WGS) entry which is preliminary data.</text>
</comment>
<organism evidence="2 3">
    <name type="scientific">Ophiocordyceps unilateralis</name>
    <name type="common">Zombie-ant fungus</name>
    <name type="synonym">Torrubia unilateralis</name>
    <dbReference type="NCBI Taxonomy" id="268505"/>
    <lineage>
        <taxon>Eukaryota</taxon>
        <taxon>Fungi</taxon>
        <taxon>Dikarya</taxon>
        <taxon>Ascomycota</taxon>
        <taxon>Pezizomycotina</taxon>
        <taxon>Sordariomycetes</taxon>
        <taxon>Hypocreomycetidae</taxon>
        <taxon>Hypocreales</taxon>
        <taxon>Ophiocordycipitaceae</taxon>
        <taxon>Ophiocordyceps</taxon>
    </lineage>
</organism>